<dbReference type="SUPFAM" id="SSF46689">
    <property type="entry name" value="Homeodomain-like"/>
    <property type="match status" value="1"/>
</dbReference>
<comment type="caution">
    <text evidence="4">The sequence shown here is derived from an EMBL/GenBank/DDBJ whole genome shotgun (WGS) entry which is preliminary data.</text>
</comment>
<dbReference type="OrthoDB" id="1669699at2"/>
<evidence type="ECO:0000256" key="2">
    <source>
        <dbReference type="PROSITE-ProRule" id="PRU00335"/>
    </source>
</evidence>
<dbReference type="Pfam" id="PF00440">
    <property type="entry name" value="TetR_N"/>
    <property type="match status" value="1"/>
</dbReference>
<feature type="domain" description="HTH tetR-type" evidence="3">
    <location>
        <begin position="4"/>
        <end position="64"/>
    </location>
</feature>
<dbReference type="GO" id="GO:0000976">
    <property type="term" value="F:transcription cis-regulatory region binding"/>
    <property type="evidence" value="ECO:0007669"/>
    <property type="project" value="TreeGrafter"/>
</dbReference>
<dbReference type="AlphaFoldDB" id="A0A2M9B8A4"/>
<gene>
    <name evidence="4" type="ORF">CLV56_3690</name>
</gene>
<dbReference type="InterPro" id="IPR050109">
    <property type="entry name" value="HTH-type_TetR-like_transc_reg"/>
</dbReference>
<dbReference type="PRINTS" id="PR00455">
    <property type="entry name" value="HTHTETR"/>
</dbReference>
<feature type="DNA-binding region" description="H-T-H motif" evidence="2">
    <location>
        <begin position="27"/>
        <end position="46"/>
    </location>
</feature>
<dbReference type="PROSITE" id="PS50977">
    <property type="entry name" value="HTH_TETR_2"/>
    <property type="match status" value="1"/>
</dbReference>
<sequence>MSEPTSRQRLIEAAIEAFAERGFHATTTRDISTRAGMSPAALYVHHASKEQLLYEVSSFGHADTLAMVREVYASSEDPVERLRLMQYEFTRWHAVHQQKARVVQYEIAALTPEHRREVAGYRRDIEQVYRDAIGAGVDKGVFDVEDVRGTALALISMAIDLVRWYQAEGPRTPEGIADLYAQLALRAVGVSDA</sequence>
<dbReference type="PANTHER" id="PTHR30055">
    <property type="entry name" value="HTH-TYPE TRANSCRIPTIONAL REGULATOR RUTR"/>
    <property type="match status" value="1"/>
</dbReference>
<evidence type="ECO:0000259" key="3">
    <source>
        <dbReference type="PROSITE" id="PS50977"/>
    </source>
</evidence>
<accession>A0A2M9B8A4</accession>
<dbReference type="InterPro" id="IPR041490">
    <property type="entry name" value="KstR2_TetR_C"/>
</dbReference>
<organism evidence="4 5">
    <name type="scientific">Mumia flava</name>
    <dbReference type="NCBI Taxonomy" id="1348852"/>
    <lineage>
        <taxon>Bacteria</taxon>
        <taxon>Bacillati</taxon>
        <taxon>Actinomycetota</taxon>
        <taxon>Actinomycetes</taxon>
        <taxon>Propionibacteriales</taxon>
        <taxon>Nocardioidaceae</taxon>
        <taxon>Mumia</taxon>
    </lineage>
</organism>
<reference evidence="4 5" key="1">
    <citation type="submission" date="2017-11" db="EMBL/GenBank/DDBJ databases">
        <title>Genomic Encyclopedia of Archaeal and Bacterial Type Strains, Phase II (KMG-II): From Individual Species to Whole Genera.</title>
        <authorList>
            <person name="Goeker M."/>
        </authorList>
    </citation>
    <scope>NUCLEOTIDE SEQUENCE [LARGE SCALE GENOMIC DNA]</scope>
    <source>
        <strain evidence="4 5">DSM 27763</strain>
    </source>
</reference>
<dbReference type="Gene3D" id="1.10.357.10">
    <property type="entry name" value="Tetracycline Repressor, domain 2"/>
    <property type="match status" value="1"/>
</dbReference>
<dbReference type="SUPFAM" id="SSF48498">
    <property type="entry name" value="Tetracyclin repressor-like, C-terminal domain"/>
    <property type="match status" value="1"/>
</dbReference>
<dbReference type="GO" id="GO:0003700">
    <property type="term" value="F:DNA-binding transcription factor activity"/>
    <property type="evidence" value="ECO:0007669"/>
    <property type="project" value="TreeGrafter"/>
</dbReference>
<keyword evidence="5" id="KW-1185">Reference proteome</keyword>
<evidence type="ECO:0000313" key="4">
    <source>
        <dbReference type="EMBL" id="PJJ54186.1"/>
    </source>
</evidence>
<protein>
    <submittedName>
        <fullName evidence="4">AcrR family transcriptional regulator</fullName>
    </submittedName>
</protein>
<dbReference type="InterPro" id="IPR036271">
    <property type="entry name" value="Tet_transcr_reg_TetR-rel_C_sf"/>
</dbReference>
<dbReference type="InterPro" id="IPR001647">
    <property type="entry name" value="HTH_TetR"/>
</dbReference>
<name>A0A2M9B8A4_9ACTN</name>
<evidence type="ECO:0000256" key="1">
    <source>
        <dbReference type="ARBA" id="ARBA00023125"/>
    </source>
</evidence>
<evidence type="ECO:0000313" key="5">
    <source>
        <dbReference type="Proteomes" id="UP000230842"/>
    </source>
</evidence>
<dbReference type="RefSeq" id="WP_100415397.1">
    <property type="nucleotide sequence ID" value="NZ_PGEZ01000002.1"/>
</dbReference>
<dbReference type="Proteomes" id="UP000230842">
    <property type="component" value="Unassembled WGS sequence"/>
</dbReference>
<dbReference type="Pfam" id="PF17932">
    <property type="entry name" value="TetR_C_24"/>
    <property type="match status" value="1"/>
</dbReference>
<dbReference type="EMBL" id="PGEZ01000002">
    <property type="protein sequence ID" value="PJJ54186.1"/>
    <property type="molecule type" value="Genomic_DNA"/>
</dbReference>
<proteinExistence type="predicted"/>
<dbReference type="PANTHER" id="PTHR30055:SF200">
    <property type="entry name" value="HTH-TYPE TRANSCRIPTIONAL REPRESSOR BDCR"/>
    <property type="match status" value="1"/>
</dbReference>
<dbReference type="InterPro" id="IPR009057">
    <property type="entry name" value="Homeodomain-like_sf"/>
</dbReference>
<keyword evidence="1 2" id="KW-0238">DNA-binding</keyword>